<comment type="caution">
    <text evidence="2">The sequence shown here is derived from an EMBL/GenBank/DDBJ whole genome shotgun (WGS) entry which is preliminary data.</text>
</comment>
<gene>
    <name evidence="2" type="ORF">V5799_011182</name>
</gene>
<reference evidence="2 3" key="1">
    <citation type="journal article" date="2023" name="Arcadia Sci">
        <title>De novo assembly of a long-read Amblyomma americanum tick genome.</title>
        <authorList>
            <person name="Chou S."/>
            <person name="Poskanzer K.E."/>
            <person name="Rollins M."/>
            <person name="Thuy-Boun P.S."/>
        </authorList>
    </citation>
    <scope>NUCLEOTIDE SEQUENCE [LARGE SCALE GENOMIC DNA]</scope>
    <source>
        <strain evidence="2">F_SG_1</strain>
        <tissue evidence="2">Salivary glands</tissue>
    </source>
</reference>
<evidence type="ECO:0000256" key="1">
    <source>
        <dbReference type="SAM" id="MobiDB-lite"/>
    </source>
</evidence>
<proteinExistence type="predicted"/>
<feature type="region of interest" description="Disordered" evidence="1">
    <location>
        <begin position="449"/>
        <end position="491"/>
    </location>
</feature>
<keyword evidence="3" id="KW-1185">Reference proteome</keyword>
<organism evidence="2 3">
    <name type="scientific">Amblyomma americanum</name>
    <name type="common">Lone star tick</name>
    <dbReference type="NCBI Taxonomy" id="6943"/>
    <lineage>
        <taxon>Eukaryota</taxon>
        <taxon>Metazoa</taxon>
        <taxon>Ecdysozoa</taxon>
        <taxon>Arthropoda</taxon>
        <taxon>Chelicerata</taxon>
        <taxon>Arachnida</taxon>
        <taxon>Acari</taxon>
        <taxon>Parasitiformes</taxon>
        <taxon>Ixodida</taxon>
        <taxon>Ixodoidea</taxon>
        <taxon>Ixodidae</taxon>
        <taxon>Amblyomminae</taxon>
        <taxon>Amblyomma</taxon>
    </lineage>
</organism>
<accession>A0AAQ4EHL2</accession>
<name>A0AAQ4EHL2_AMBAM</name>
<dbReference type="AlphaFoldDB" id="A0AAQ4EHL2"/>
<feature type="region of interest" description="Disordered" evidence="1">
    <location>
        <begin position="571"/>
        <end position="591"/>
    </location>
</feature>
<dbReference type="Proteomes" id="UP001321473">
    <property type="component" value="Unassembled WGS sequence"/>
</dbReference>
<dbReference type="EMBL" id="JARKHS020015604">
    <property type="protein sequence ID" value="KAK8774285.1"/>
    <property type="molecule type" value="Genomic_DNA"/>
</dbReference>
<sequence length="665" mass="74125">MSSAEKEQYVSRRISLLLSPTSSARDYRCFYRDTLFKVLLFIRRHLEGGTELLLSHDVFTSLVSCGRRCRNDPSVVGPMFHLCACLMHDKADYSKYVHRDMVEAFMSSGGLELALDVLGHETDSCEFQSRFAALLPVLLVAEVEEGLRWMREHLDDLVRPYREFSSKKDLLAYSADGERVKTNVMWERFSETLSQLYMEARGKLLNSGSPVGDQPAHGTNFALLQGTAVKRKSPPQSIRSCKTVGKKITVRPRAVPAMLQVTFNDDSRMPKKVRRTQQCLQRPEVKIIATKPMNVLEVMSRAPTVVPTALPLQGYANALKTNLPKPEPSFLLEEARPPRFKFTTEGVLSPRKTRDLSFPANAHKSSTDGYSSQPCSISADADNGLVRRAQSDPTLSSPKEKTGQKLKLAYLEPNAFGKSVLNESCELCRTHRTAQALLIPMETETSCEFSHKRAASDDDASSMEKEDEHDGRSLEGGNSSDSDHGDRWAIPGQSKHKLQCKKLHYFQEHLFREIQRVRKTEKKSDTALAAMILAETMLRSMNSLTLKPAYKANCSLDPRVVAQPLYTLDGGTRDLSTEQNDGEPSLSNDPACSPADGAWSGNFASVACREIAYDSKANLSSVWLSESQRWKNAFADVANAPLSSLVAANGFFYSERKKNFLAGVR</sequence>
<feature type="compositionally biased region" description="Polar residues" evidence="1">
    <location>
        <begin position="363"/>
        <end position="376"/>
    </location>
</feature>
<feature type="compositionally biased region" description="Basic and acidic residues" evidence="1">
    <location>
        <begin position="449"/>
        <end position="473"/>
    </location>
</feature>
<feature type="region of interest" description="Disordered" evidence="1">
    <location>
        <begin position="353"/>
        <end position="379"/>
    </location>
</feature>
<evidence type="ECO:0000313" key="3">
    <source>
        <dbReference type="Proteomes" id="UP001321473"/>
    </source>
</evidence>
<evidence type="ECO:0000313" key="2">
    <source>
        <dbReference type="EMBL" id="KAK8774285.1"/>
    </source>
</evidence>
<protein>
    <submittedName>
        <fullName evidence="2">Uncharacterized protein</fullName>
    </submittedName>
</protein>